<dbReference type="GO" id="GO:0000175">
    <property type="term" value="F:3'-5'-RNA exonuclease activity"/>
    <property type="evidence" value="ECO:0007669"/>
    <property type="project" value="TreeGrafter"/>
</dbReference>
<dbReference type="InterPro" id="IPR050410">
    <property type="entry name" value="CCR4/nocturin_mRNA_transcr"/>
</dbReference>
<evidence type="ECO:0000313" key="3">
    <source>
        <dbReference type="Proteomes" id="UP000037136"/>
    </source>
</evidence>
<dbReference type="PANTHER" id="PTHR12121:SF36">
    <property type="entry name" value="ENDONUCLEASE_EXONUCLEASE_PHOSPHATASE DOMAIN-CONTAINING PROTEIN"/>
    <property type="match status" value="1"/>
</dbReference>
<evidence type="ECO:0000313" key="2">
    <source>
        <dbReference type="EMBL" id="PFH55482.1"/>
    </source>
</evidence>
<dbReference type="EMBL" id="LAZP02000893">
    <property type="protein sequence ID" value="PFH55482.1"/>
    <property type="molecule type" value="Genomic_DNA"/>
</dbReference>
<accession>A0A2A9P3Q4</accession>
<feature type="domain" description="Endonuclease/exonuclease/phosphatase" evidence="1">
    <location>
        <begin position="46"/>
        <end position="268"/>
    </location>
</feature>
<dbReference type="Proteomes" id="UP000037136">
    <property type="component" value="Unassembled WGS sequence"/>
</dbReference>
<reference evidence="2 3" key="2">
    <citation type="journal article" date="2017" name="Sci. Rep.">
        <title>Ant-infecting Ophiocordyceps genomes reveal a high diversity of potential behavioral manipulation genes and a possible major role for enterotoxins.</title>
        <authorList>
            <person name="de Bekker C."/>
            <person name="Ohm R.A."/>
            <person name="Evans H.C."/>
            <person name="Brachmann A."/>
            <person name="Hughes D.P."/>
        </authorList>
    </citation>
    <scope>NUCLEOTIDE SEQUENCE [LARGE SCALE GENOMIC DNA]</scope>
    <source>
        <strain evidence="2 3">SC16a</strain>
    </source>
</reference>
<dbReference type="InterPro" id="IPR036691">
    <property type="entry name" value="Endo/exonu/phosph_ase_sf"/>
</dbReference>
<reference evidence="2 3" key="1">
    <citation type="journal article" date="2015" name="BMC Genomics">
        <title>Gene expression during zombie ant biting behavior reflects the complexity underlying fungal parasitic behavioral manipulation.</title>
        <authorList>
            <person name="de Bekker C."/>
            <person name="Ohm R.A."/>
            <person name="Loreto R.G."/>
            <person name="Sebastian A."/>
            <person name="Albert I."/>
            <person name="Merrow M."/>
            <person name="Brachmann A."/>
            <person name="Hughes D.P."/>
        </authorList>
    </citation>
    <scope>NUCLEOTIDE SEQUENCE [LARGE SCALE GENOMIC DNA]</scope>
    <source>
        <strain evidence="2 3">SC16a</strain>
    </source>
</reference>
<dbReference type="Pfam" id="PF03372">
    <property type="entry name" value="Exo_endo_phos"/>
    <property type="match status" value="1"/>
</dbReference>
<evidence type="ECO:0000259" key="1">
    <source>
        <dbReference type="Pfam" id="PF03372"/>
    </source>
</evidence>
<name>A0A2A9P3Q4_OPHUN</name>
<keyword evidence="3" id="KW-1185">Reference proteome</keyword>
<dbReference type="OrthoDB" id="276515at2759"/>
<gene>
    <name evidence="2" type="ORF">XA68_18192</name>
</gene>
<proteinExistence type="predicted"/>
<organism evidence="2 3">
    <name type="scientific">Ophiocordyceps unilateralis</name>
    <name type="common">Zombie-ant fungus</name>
    <name type="synonym">Torrubia unilateralis</name>
    <dbReference type="NCBI Taxonomy" id="268505"/>
    <lineage>
        <taxon>Eukaryota</taxon>
        <taxon>Fungi</taxon>
        <taxon>Dikarya</taxon>
        <taxon>Ascomycota</taxon>
        <taxon>Pezizomycotina</taxon>
        <taxon>Sordariomycetes</taxon>
        <taxon>Hypocreomycetidae</taxon>
        <taxon>Hypocreales</taxon>
        <taxon>Ophiocordycipitaceae</taxon>
        <taxon>Ophiocordyceps</taxon>
    </lineage>
</organism>
<dbReference type="CDD" id="cd09083">
    <property type="entry name" value="EEP-1"/>
    <property type="match status" value="1"/>
</dbReference>
<comment type="caution">
    <text evidence="2">The sequence shown here is derived from an EMBL/GenBank/DDBJ whole genome shotgun (WGS) entry which is preliminary data.</text>
</comment>
<dbReference type="Gene3D" id="3.60.10.10">
    <property type="entry name" value="Endonuclease/exonuclease/phosphatase"/>
    <property type="match status" value="1"/>
</dbReference>
<dbReference type="SUPFAM" id="SSF56219">
    <property type="entry name" value="DNase I-like"/>
    <property type="match status" value="1"/>
</dbReference>
<dbReference type="InterPro" id="IPR005135">
    <property type="entry name" value="Endo/exonuclease/phosphatase"/>
</dbReference>
<dbReference type="AlphaFoldDB" id="A0A2A9P3Q4"/>
<sequence>MPLRIVGFNIRYATDQPVGDEKPWKVRCPKICNQLRFITADRESPFVCLQEVLHSQLNDIQADLGCPWAHIGRGRGEREEDGEYSPILYRADAWKCIRNETRWLSPTPRVPSRGWDAVLNRIVTMGLFCHRATGTRVVVMSTHFDHVGVKARANSARLLIEFAKEWSAGHDEAARPSAVLIGGDFNSPPDDEAYQTMTAPDSGMSDVALLVPENRRYGNEMTYTSFGEPNEKPMRIDFLFIQEPRTATINTFGVLANSFDDMIRLSDHRAVVADVDVRVQQVPSGDRPS</sequence>
<protein>
    <recommendedName>
        <fullName evidence="1">Endonuclease/exonuclease/phosphatase domain-containing protein</fullName>
    </recommendedName>
</protein>
<dbReference type="PANTHER" id="PTHR12121">
    <property type="entry name" value="CARBON CATABOLITE REPRESSOR PROTEIN 4"/>
    <property type="match status" value="1"/>
</dbReference>